<reference evidence="1" key="1">
    <citation type="submission" date="2019-03" db="EMBL/GenBank/DDBJ databases">
        <title>Single cell metagenomics reveals metabolic interactions within the superorganism composed of flagellate Streblomastix strix and complex community of Bacteroidetes bacteria on its surface.</title>
        <authorList>
            <person name="Treitli S.C."/>
            <person name="Kolisko M."/>
            <person name="Husnik F."/>
            <person name="Keeling P."/>
            <person name="Hampl V."/>
        </authorList>
    </citation>
    <scope>NUCLEOTIDE SEQUENCE</scope>
    <source>
        <strain evidence="1">STM</strain>
    </source>
</reference>
<organism evidence="1">
    <name type="scientific">termite gut metagenome</name>
    <dbReference type="NCBI Taxonomy" id="433724"/>
    <lineage>
        <taxon>unclassified sequences</taxon>
        <taxon>metagenomes</taxon>
        <taxon>organismal metagenomes</taxon>
    </lineage>
</organism>
<gene>
    <name evidence="1" type="ORF">EZS27_031548</name>
</gene>
<proteinExistence type="predicted"/>
<dbReference type="AlphaFoldDB" id="A0A5J4QCJ9"/>
<protein>
    <submittedName>
        <fullName evidence="1">Uncharacterized protein</fullName>
    </submittedName>
</protein>
<dbReference type="EMBL" id="SNRY01004186">
    <property type="protein sequence ID" value="KAA6318441.1"/>
    <property type="molecule type" value="Genomic_DNA"/>
</dbReference>
<evidence type="ECO:0000313" key="1">
    <source>
        <dbReference type="EMBL" id="KAA6318441.1"/>
    </source>
</evidence>
<name>A0A5J4QCJ9_9ZZZZ</name>
<comment type="caution">
    <text evidence="1">The sequence shown here is derived from an EMBL/GenBank/DDBJ whole genome shotgun (WGS) entry which is preliminary data.</text>
</comment>
<sequence length="93" mass="11152">MNNTGKNQHRDDKELVKKRKTKLLTDLKEVRERMREISLCLRRPGCFNAKEYEEFIDEHNTLTIKAGHIERALYREFSMSERQIDNGLKMIEL</sequence>
<accession>A0A5J4QCJ9</accession>